<dbReference type="EMBL" id="JAUTXU010000417">
    <property type="protein sequence ID" value="KAK3680941.1"/>
    <property type="molecule type" value="Genomic_DNA"/>
</dbReference>
<evidence type="ECO:0000313" key="1">
    <source>
        <dbReference type="EMBL" id="KAK3680941.1"/>
    </source>
</evidence>
<sequence>MFSTLAISAPELRPEGKRPRNKYSRVICLGCRERRIRCELPRDVEIPRSGELQEVRTPCYRCRRLDIPCLIRQTILGRPSAQSSAVSAAHSKRATTTDIKSCIWIDTSLPTQSATIQLETPLVHDPTNFRTRSRCPNDLPLKGDARYWNEGRLLLHKPQSPETVAIIHAIDTLRCEHVEEEWFRHLPAHYGHTPALDLAVKALVQACAYTRGVARLTSRDCFQALSPVLRAVQANIKQSHGQPNDDILAATALLAPFEGVIKRDGIPTRLHVDGLAAIIAVRPGTQAVTQLAKDILDWYAAESFIMACIQGTPSPFEKIPRAYFASDGPGCGDSDRAQLKALSNELFICTPRLVMLVRTLRLQPSPQHELLLGAHGLLQSLLELQNPQVGMRFMQTVTVQLSNGPNTTPSLSQILHFTSVKDYEALTCYWQSRLSLLRLERRLRGLLASRAVQIEGTDAQTSFLSPSFGPHTDEMCLLAKYILMSAEYASTLPLFKQQHLLAHAMVVVWGATIDTSVKQGAERTDSLSELLLRRVNRALNTKLEFSAKDMDEAADIFVGGERRGRLARLYSL</sequence>
<accession>A0ACC3M9K5</accession>
<reference evidence="1" key="1">
    <citation type="submission" date="2023-07" db="EMBL/GenBank/DDBJ databases">
        <title>Black Yeasts Isolated from many extreme environments.</title>
        <authorList>
            <person name="Coleine C."/>
            <person name="Stajich J.E."/>
            <person name="Selbmann L."/>
        </authorList>
    </citation>
    <scope>NUCLEOTIDE SEQUENCE</scope>
    <source>
        <strain evidence="1">CCFEE 5714</strain>
    </source>
</reference>
<keyword evidence="2" id="KW-1185">Reference proteome</keyword>
<comment type="caution">
    <text evidence="1">The sequence shown here is derived from an EMBL/GenBank/DDBJ whole genome shotgun (WGS) entry which is preliminary data.</text>
</comment>
<proteinExistence type="predicted"/>
<protein>
    <submittedName>
        <fullName evidence="1">Uncharacterized protein</fullName>
    </submittedName>
</protein>
<name>A0ACC3M9K5_9PEZI</name>
<dbReference type="Proteomes" id="UP001281147">
    <property type="component" value="Unassembled WGS sequence"/>
</dbReference>
<evidence type="ECO:0000313" key="2">
    <source>
        <dbReference type="Proteomes" id="UP001281147"/>
    </source>
</evidence>
<organism evidence="1 2">
    <name type="scientific">Vermiconidia calcicola</name>
    <dbReference type="NCBI Taxonomy" id="1690605"/>
    <lineage>
        <taxon>Eukaryota</taxon>
        <taxon>Fungi</taxon>
        <taxon>Dikarya</taxon>
        <taxon>Ascomycota</taxon>
        <taxon>Pezizomycotina</taxon>
        <taxon>Dothideomycetes</taxon>
        <taxon>Dothideomycetidae</taxon>
        <taxon>Mycosphaerellales</taxon>
        <taxon>Extremaceae</taxon>
        <taxon>Vermiconidia</taxon>
    </lineage>
</organism>
<gene>
    <name evidence="1" type="ORF">LTR37_021014</name>
</gene>